<dbReference type="RefSeq" id="WP_093722291.1">
    <property type="nucleotide sequence ID" value="NZ_JASJUS010000003.1"/>
</dbReference>
<protein>
    <recommendedName>
        <fullName evidence="4">Lactococcin 972 family bacteriocin</fullName>
    </recommendedName>
</protein>
<keyword evidence="1" id="KW-0732">Signal</keyword>
<proteinExistence type="predicted"/>
<evidence type="ECO:0000256" key="1">
    <source>
        <dbReference type="SAM" id="SignalP"/>
    </source>
</evidence>
<evidence type="ECO:0000313" key="2">
    <source>
        <dbReference type="EMBL" id="MDL2075825.1"/>
    </source>
</evidence>
<keyword evidence="3" id="KW-1185">Reference proteome</keyword>
<accession>A0ABT7ITB5</accession>
<name>A0ABT7ITB5_9ACTN</name>
<gene>
    <name evidence="2" type="ORF">QNN03_05180</name>
</gene>
<evidence type="ECO:0000313" key="3">
    <source>
        <dbReference type="Proteomes" id="UP001241926"/>
    </source>
</evidence>
<dbReference type="Proteomes" id="UP001241926">
    <property type="component" value="Unassembled WGS sequence"/>
</dbReference>
<dbReference type="EMBL" id="JASJUS010000003">
    <property type="protein sequence ID" value="MDL2075825.1"/>
    <property type="molecule type" value="Genomic_DNA"/>
</dbReference>
<comment type="caution">
    <text evidence="2">The sequence shown here is derived from an EMBL/GenBank/DDBJ whole genome shotgun (WGS) entry which is preliminary data.</text>
</comment>
<organism evidence="2 3">
    <name type="scientific">Streptomyces fuscus</name>
    <dbReference type="NCBI Taxonomy" id="3048495"/>
    <lineage>
        <taxon>Bacteria</taxon>
        <taxon>Bacillati</taxon>
        <taxon>Actinomycetota</taxon>
        <taxon>Actinomycetes</taxon>
        <taxon>Kitasatosporales</taxon>
        <taxon>Streptomycetaceae</taxon>
        <taxon>Streptomyces</taxon>
    </lineage>
</organism>
<feature type="signal peptide" evidence="1">
    <location>
        <begin position="1"/>
        <end position="24"/>
    </location>
</feature>
<feature type="chain" id="PRO_5045172544" description="Lactococcin 972 family bacteriocin" evidence="1">
    <location>
        <begin position="25"/>
        <end position="115"/>
    </location>
</feature>
<reference evidence="2 3" key="1">
    <citation type="submission" date="2023-05" db="EMBL/GenBank/DDBJ databases">
        <title>Streptomyces fuscus sp. nov., a brown-black pigment producing actinomyces isolated from dry sand of Sea duck farm.</title>
        <authorList>
            <person name="Xie J."/>
            <person name="Shen N."/>
        </authorList>
    </citation>
    <scope>NUCLEOTIDE SEQUENCE [LARGE SCALE GENOMIC DNA]</scope>
    <source>
        <strain evidence="2 3">GXMU-J15</strain>
    </source>
</reference>
<evidence type="ECO:0008006" key="4">
    <source>
        <dbReference type="Google" id="ProtNLM"/>
    </source>
</evidence>
<sequence length="115" mass="12784">MEMKKMAAAVIAVAALTMSTPAFAGEIDAGTDGAYAWTSGSVRHYANIKDRSADGHPVKAQYSYPYFNDDVTTLWEKRGNGYSNKSAYHSSEIWRIKACEYINNWPDDCSGWDTD</sequence>